<dbReference type="EMBL" id="CP040736">
    <property type="protein sequence ID" value="QCX24605.1"/>
    <property type="molecule type" value="Genomic_DNA"/>
</dbReference>
<accession>A0A5B7T2S9</accession>
<feature type="signal peptide" evidence="1">
    <location>
        <begin position="1"/>
        <end position="25"/>
    </location>
</feature>
<sequence>MKLKLTLLNLLALTIFTSFPNNVYASKSSPTDNLSTEEKRDHHLANKIKKINHTLNKLIYDFKEHPQKQANFEEKSWINYVKNVNYLKNNQLEIYVNRNFTKLSEKRRENIVATVQRISLSEVLKVLDMSPEDYMEGLSSIIYYDGSRLGRSAFLNSKELIWYD</sequence>
<dbReference type="Proteomes" id="UP000310673">
    <property type="component" value="Chromosome"/>
</dbReference>
<proteinExistence type="predicted"/>
<dbReference type="STRING" id="1423818.FC88_GL001796"/>
<evidence type="ECO:0000313" key="2">
    <source>
        <dbReference type="EMBL" id="QCX24605.1"/>
    </source>
</evidence>
<dbReference type="KEGG" id="lft:FG051_05550"/>
<gene>
    <name evidence="2" type="ORF">FG051_05550</name>
</gene>
<dbReference type="AlphaFoldDB" id="A0A5B7T2S9"/>
<reference evidence="2 3" key="1">
    <citation type="submission" date="2019-05" db="EMBL/GenBank/DDBJ databases">
        <title>Genome Sequence of Lactobacillus futsaii Y97, a Potential Probiotic Strain Isolated from the Futsai of Taiwan.</title>
        <authorList>
            <person name="Du X."/>
        </authorList>
    </citation>
    <scope>NUCLEOTIDE SEQUENCE [LARGE SCALE GENOMIC DNA]</scope>
    <source>
        <strain evidence="2 3">Y97</strain>
    </source>
</reference>
<feature type="chain" id="PRO_5022894089" evidence="1">
    <location>
        <begin position="26"/>
        <end position="164"/>
    </location>
</feature>
<organism evidence="2 3">
    <name type="scientific">Companilactobacillus futsaii</name>
    <dbReference type="NCBI Taxonomy" id="938155"/>
    <lineage>
        <taxon>Bacteria</taxon>
        <taxon>Bacillati</taxon>
        <taxon>Bacillota</taxon>
        <taxon>Bacilli</taxon>
        <taxon>Lactobacillales</taxon>
        <taxon>Lactobacillaceae</taxon>
        <taxon>Companilactobacillus</taxon>
    </lineage>
</organism>
<protein>
    <submittedName>
        <fullName evidence="2">Uncharacterized protein</fullName>
    </submittedName>
</protein>
<dbReference type="RefSeq" id="WP_057815982.1">
    <property type="nucleotide sequence ID" value="NZ_CP040736.1"/>
</dbReference>
<evidence type="ECO:0000256" key="1">
    <source>
        <dbReference type="SAM" id="SignalP"/>
    </source>
</evidence>
<evidence type="ECO:0000313" key="3">
    <source>
        <dbReference type="Proteomes" id="UP000310673"/>
    </source>
</evidence>
<name>A0A5B7T2S9_9LACO</name>
<keyword evidence="1" id="KW-0732">Signal</keyword>